<keyword evidence="2" id="KW-0812">Transmembrane</keyword>
<gene>
    <name evidence="3" type="ORF">SAMN04487788_2707</name>
</gene>
<evidence type="ECO:0000256" key="2">
    <source>
        <dbReference type="SAM" id="Phobius"/>
    </source>
</evidence>
<feature type="region of interest" description="Disordered" evidence="1">
    <location>
        <begin position="21"/>
        <end position="83"/>
    </location>
</feature>
<dbReference type="AlphaFoldDB" id="A0A1H0R700"/>
<evidence type="ECO:0000256" key="1">
    <source>
        <dbReference type="SAM" id="MobiDB-lite"/>
    </source>
</evidence>
<evidence type="ECO:0000313" key="4">
    <source>
        <dbReference type="Proteomes" id="UP000186456"/>
    </source>
</evidence>
<accession>A0A1H0R700</accession>
<dbReference type="RefSeq" id="WP_074696427.1">
    <property type="nucleotide sequence ID" value="NZ_FNJN01000006.1"/>
</dbReference>
<sequence>MSGPYDRPDDPDEVTLWAGRLRSWPTPAPAEDDELADETVLSRRDTPDDDTVRSAADVPEDETFVSRRTPGEESSASRVDLADEATVVSRREATMEESSASRVDLADEATVVSRREVPVEEPSASRVDLPDDETIVSRAEVPAGEMSRSRVDLPDDATVVSHREVVDDATIASPPTRSALPGRAGPADDEVGTTAPRRAATPPPLDAAVPDEATRSRSTPEAEGLVPDELTRRRSSGPDPLDEATRARPAADVDDETASGSRRRRREAAGGRTEPVVEGAVRDARVPDALAMESYEPRRDAPARVERVAAVRAPSAPDIGTVRPRANRGAGRVIVLVAVIAVVLVASIVGAVLLLTG</sequence>
<feature type="region of interest" description="Disordered" evidence="1">
    <location>
        <begin position="113"/>
        <end position="275"/>
    </location>
</feature>
<keyword evidence="2" id="KW-0472">Membrane</keyword>
<keyword evidence="2" id="KW-1133">Transmembrane helix</keyword>
<proteinExistence type="predicted"/>
<feature type="compositionally biased region" description="Basic and acidic residues" evidence="1">
    <location>
        <begin position="40"/>
        <end position="52"/>
    </location>
</feature>
<evidence type="ECO:0000313" key="3">
    <source>
        <dbReference type="EMBL" id="SDP25195.1"/>
    </source>
</evidence>
<feature type="transmembrane region" description="Helical" evidence="2">
    <location>
        <begin position="333"/>
        <end position="355"/>
    </location>
</feature>
<dbReference type="EMBL" id="FNJN01000006">
    <property type="protein sequence ID" value="SDP25195.1"/>
    <property type="molecule type" value="Genomic_DNA"/>
</dbReference>
<dbReference type="Proteomes" id="UP000186456">
    <property type="component" value="Unassembled WGS sequence"/>
</dbReference>
<protein>
    <submittedName>
        <fullName evidence="3">Uncharacterized protein</fullName>
    </submittedName>
</protein>
<reference evidence="3 4" key="1">
    <citation type="submission" date="2016-10" db="EMBL/GenBank/DDBJ databases">
        <authorList>
            <person name="de Groot N.N."/>
        </authorList>
    </citation>
    <scope>NUCLEOTIDE SEQUENCE [LARGE SCALE GENOMIC DNA]</scope>
    <source>
        <strain evidence="3 4">StLB037</strain>
    </source>
</reference>
<organism evidence="3 4">
    <name type="scientific">Microbacterium testaceum (strain StLB037)</name>
    <dbReference type="NCBI Taxonomy" id="979556"/>
    <lineage>
        <taxon>Bacteria</taxon>
        <taxon>Bacillati</taxon>
        <taxon>Actinomycetota</taxon>
        <taxon>Actinomycetes</taxon>
        <taxon>Micrococcales</taxon>
        <taxon>Microbacteriaceae</taxon>
        <taxon>Microbacterium</taxon>
    </lineage>
</organism>
<name>A0A1H0R700_MICTS</name>